<comment type="caution">
    <text evidence="1">The sequence shown here is derived from an EMBL/GenBank/DDBJ whole genome shotgun (WGS) entry which is preliminary data.</text>
</comment>
<sequence length="116" mass="12643">MSHPVARDVERAAEALRDACHASHHGLVDGPGAFAVVGNLVELTGRLPQLLDYLARSLRRAEVAAHYDDRGRDPAEALDRADDALVEAHRHLGPLHDQLTTAHNQLGHLGRLITED</sequence>
<accession>A0A7Y9J457</accession>
<proteinExistence type="predicted"/>
<dbReference type="RefSeq" id="WP_179792304.1">
    <property type="nucleotide sequence ID" value="NZ_BAABHP010000030.1"/>
</dbReference>
<dbReference type="AlphaFoldDB" id="A0A7Y9J457"/>
<dbReference type="Proteomes" id="UP000535890">
    <property type="component" value="Unassembled WGS sequence"/>
</dbReference>
<keyword evidence="2" id="KW-1185">Reference proteome</keyword>
<reference evidence="1 2" key="1">
    <citation type="submission" date="2020-07" db="EMBL/GenBank/DDBJ databases">
        <title>Sequencing the genomes of 1000 actinobacteria strains.</title>
        <authorList>
            <person name="Klenk H.-P."/>
        </authorList>
    </citation>
    <scope>NUCLEOTIDE SEQUENCE [LARGE SCALE GENOMIC DNA]</scope>
    <source>
        <strain evidence="1 2">DSM 45772</strain>
    </source>
</reference>
<evidence type="ECO:0000313" key="1">
    <source>
        <dbReference type="EMBL" id="NYD34344.1"/>
    </source>
</evidence>
<gene>
    <name evidence="1" type="ORF">BJ983_000446</name>
</gene>
<name>A0A7Y9J457_9PSEU</name>
<evidence type="ECO:0000313" key="2">
    <source>
        <dbReference type="Proteomes" id="UP000535890"/>
    </source>
</evidence>
<protein>
    <submittedName>
        <fullName evidence="1">Uncharacterized protein</fullName>
    </submittedName>
</protein>
<organism evidence="1 2">
    <name type="scientific">Actinomycetospora corticicola</name>
    <dbReference type="NCBI Taxonomy" id="663602"/>
    <lineage>
        <taxon>Bacteria</taxon>
        <taxon>Bacillati</taxon>
        <taxon>Actinomycetota</taxon>
        <taxon>Actinomycetes</taxon>
        <taxon>Pseudonocardiales</taxon>
        <taxon>Pseudonocardiaceae</taxon>
        <taxon>Actinomycetospora</taxon>
    </lineage>
</organism>
<dbReference type="EMBL" id="JACCBN010000001">
    <property type="protein sequence ID" value="NYD34344.1"/>
    <property type="molecule type" value="Genomic_DNA"/>
</dbReference>